<proteinExistence type="predicted"/>
<dbReference type="Proteomes" id="UP000011135">
    <property type="component" value="Unassembled WGS sequence"/>
</dbReference>
<reference evidence="1 2" key="1">
    <citation type="submission" date="2012-12" db="EMBL/GenBank/DDBJ databases">
        <title>Genome assembly of Fulvivirga imtechensis AK7.</title>
        <authorList>
            <person name="Nupur N."/>
            <person name="Khatri I."/>
            <person name="Kumar R."/>
            <person name="Subramanian S."/>
            <person name="Pinnaka A."/>
        </authorList>
    </citation>
    <scope>NUCLEOTIDE SEQUENCE [LARGE SCALE GENOMIC DNA]</scope>
    <source>
        <strain evidence="1 2">AK7</strain>
    </source>
</reference>
<sequence length="142" mass="16255">MIVALSTSVYGQEKSEHDINIIISIDDKIQVGTITNSRIIVYSNDNEKEVFDVDYSPGSLLLSDSIFDKLTSDNVGKMYLAFDYSVFRKEKQSTNNYQLEIAPALFDYRYAILKIYNPRKGNNYSYVVDIPGQSIVMDREKN</sequence>
<protein>
    <submittedName>
        <fullName evidence="1">Uncharacterized protein</fullName>
    </submittedName>
</protein>
<dbReference type="RefSeq" id="WP_009580159.1">
    <property type="nucleotide sequence ID" value="NZ_AMZN01000042.1"/>
</dbReference>
<keyword evidence="2" id="KW-1185">Reference proteome</keyword>
<evidence type="ECO:0000313" key="1">
    <source>
        <dbReference type="EMBL" id="ELR71341.1"/>
    </source>
</evidence>
<gene>
    <name evidence="1" type="ORF">C900_02842</name>
</gene>
<dbReference type="AlphaFoldDB" id="L8JQV1"/>
<dbReference type="EMBL" id="AMZN01000042">
    <property type="protein sequence ID" value="ELR71341.1"/>
    <property type="molecule type" value="Genomic_DNA"/>
</dbReference>
<organism evidence="1 2">
    <name type="scientific">Fulvivirga imtechensis AK7</name>
    <dbReference type="NCBI Taxonomy" id="1237149"/>
    <lineage>
        <taxon>Bacteria</taxon>
        <taxon>Pseudomonadati</taxon>
        <taxon>Bacteroidota</taxon>
        <taxon>Cytophagia</taxon>
        <taxon>Cytophagales</taxon>
        <taxon>Fulvivirgaceae</taxon>
        <taxon>Fulvivirga</taxon>
    </lineage>
</organism>
<accession>L8JQV1</accession>
<evidence type="ECO:0000313" key="2">
    <source>
        <dbReference type="Proteomes" id="UP000011135"/>
    </source>
</evidence>
<comment type="caution">
    <text evidence="1">The sequence shown here is derived from an EMBL/GenBank/DDBJ whole genome shotgun (WGS) entry which is preliminary data.</text>
</comment>
<name>L8JQV1_9BACT</name>